<reference evidence="5" key="1">
    <citation type="journal article" date="2011" name="BMC Genomics">
        <title>Complete genome sequence of the filamentous anoxygenic phototrophic bacterium Chloroflexus aurantiacus.</title>
        <authorList>
            <person name="Tang K.H."/>
            <person name="Barry K."/>
            <person name="Chertkov O."/>
            <person name="Dalin E."/>
            <person name="Han C.S."/>
            <person name="Hauser L.J."/>
            <person name="Honchak B.M."/>
            <person name="Karbach L.E."/>
            <person name="Land M.L."/>
            <person name="Lapidus A."/>
            <person name="Larimer F.W."/>
            <person name="Mikhailova N."/>
            <person name="Pitluck S."/>
            <person name="Pierson B.K."/>
            <person name="Blankenship R.E."/>
        </authorList>
    </citation>
    <scope>NUCLEOTIDE SEQUENCE [LARGE SCALE GENOMIC DNA]</scope>
    <source>
        <strain evidence="5">ATCC 29366 / DSM 635 / J-10-fl</strain>
    </source>
</reference>
<dbReference type="KEGG" id="cau:Caur_3322"/>
<accession>A9WJ50</accession>
<evidence type="ECO:0000256" key="1">
    <source>
        <dbReference type="ARBA" id="ARBA00022801"/>
    </source>
</evidence>
<name>A9WJ50_CHLAA</name>
<dbReference type="PRINTS" id="PR00502">
    <property type="entry name" value="NUDIXFAMILY"/>
</dbReference>
<dbReference type="Proteomes" id="UP000002008">
    <property type="component" value="Chromosome"/>
</dbReference>
<dbReference type="PANTHER" id="PTHR21340:SF0">
    <property type="entry name" value="BIS(5'-NUCLEOSYL)-TETRAPHOSPHATASE [ASYMMETRICAL]"/>
    <property type="match status" value="1"/>
</dbReference>
<dbReference type="EMBL" id="CP000909">
    <property type="protein sequence ID" value="ABY36509.1"/>
    <property type="molecule type" value="Genomic_DNA"/>
</dbReference>
<dbReference type="PROSITE" id="PS51462">
    <property type="entry name" value="NUDIX"/>
    <property type="match status" value="1"/>
</dbReference>
<evidence type="ECO:0000313" key="4">
    <source>
        <dbReference type="EMBL" id="ABY36509.1"/>
    </source>
</evidence>
<dbReference type="PROSITE" id="PS00893">
    <property type="entry name" value="NUDIX_BOX"/>
    <property type="match status" value="1"/>
</dbReference>
<dbReference type="Gene3D" id="3.90.79.10">
    <property type="entry name" value="Nucleoside Triphosphate Pyrophosphohydrolase"/>
    <property type="match status" value="1"/>
</dbReference>
<dbReference type="CDD" id="cd03673">
    <property type="entry name" value="NUDIX_Ap6A_hydrolase"/>
    <property type="match status" value="1"/>
</dbReference>
<proteinExistence type="inferred from homology"/>
<protein>
    <submittedName>
        <fullName evidence="4">NUDIX hydrolase</fullName>
    </submittedName>
</protein>
<dbReference type="GO" id="GO:0006167">
    <property type="term" value="P:AMP biosynthetic process"/>
    <property type="evidence" value="ECO:0000318"/>
    <property type="project" value="GO_Central"/>
</dbReference>
<dbReference type="EnsemblBacteria" id="ABY36509">
    <property type="protein sequence ID" value="ABY36509"/>
    <property type="gene ID" value="Caur_3322"/>
</dbReference>
<comment type="similarity">
    <text evidence="2">Belongs to the Nudix hydrolase family.</text>
</comment>
<evidence type="ECO:0000259" key="3">
    <source>
        <dbReference type="PROSITE" id="PS51462"/>
    </source>
</evidence>
<gene>
    <name evidence="4" type="ordered locus">Caur_3322</name>
</gene>
<dbReference type="STRING" id="324602.Caur_3322"/>
<keyword evidence="5" id="KW-1185">Reference proteome</keyword>
<evidence type="ECO:0000256" key="2">
    <source>
        <dbReference type="RuleBase" id="RU003476"/>
    </source>
</evidence>
<sequence>MVMTSRRSLSHRTAYSAGGVIYRIVATQIEVALIATDRGERWGLPKGHVNRGETAEAAAVREIAEETGLEGVVERHLATIEYWFRSGHGRVHKYVDLFLLRYERGEVRPQIGEVDDARWFPLDEALQRVSFERERDVLLLARQALCDASGNAKV</sequence>
<dbReference type="AlphaFoldDB" id="A9WJ50"/>
<dbReference type="InParanoid" id="A9WJ50"/>
<dbReference type="HOGENOM" id="CLU_037162_14_1_0"/>
<dbReference type="GO" id="GO:0006754">
    <property type="term" value="P:ATP biosynthetic process"/>
    <property type="evidence" value="ECO:0000318"/>
    <property type="project" value="GO_Central"/>
</dbReference>
<dbReference type="InterPro" id="IPR020084">
    <property type="entry name" value="NUDIX_hydrolase_CS"/>
</dbReference>
<keyword evidence="1 2" id="KW-0378">Hydrolase</keyword>
<evidence type="ECO:0000313" key="5">
    <source>
        <dbReference type="Proteomes" id="UP000002008"/>
    </source>
</evidence>
<dbReference type="GO" id="GO:0004081">
    <property type="term" value="F:bis(5'-nucleosyl)-tetraphosphatase (asymmetrical) activity"/>
    <property type="evidence" value="ECO:0000318"/>
    <property type="project" value="GO_Central"/>
</dbReference>
<dbReference type="InterPro" id="IPR020476">
    <property type="entry name" value="Nudix_hydrolase"/>
</dbReference>
<organism evidence="4 5">
    <name type="scientific">Chloroflexus aurantiacus (strain ATCC 29366 / DSM 635 / J-10-fl)</name>
    <dbReference type="NCBI Taxonomy" id="324602"/>
    <lineage>
        <taxon>Bacteria</taxon>
        <taxon>Bacillati</taxon>
        <taxon>Chloroflexota</taxon>
        <taxon>Chloroflexia</taxon>
        <taxon>Chloroflexales</taxon>
        <taxon>Chloroflexineae</taxon>
        <taxon>Chloroflexaceae</taxon>
        <taxon>Chloroflexus</taxon>
    </lineage>
</organism>
<dbReference type="InterPro" id="IPR000086">
    <property type="entry name" value="NUDIX_hydrolase_dom"/>
</dbReference>
<dbReference type="Pfam" id="PF00293">
    <property type="entry name" value="NUDIX"/>
    <property type="match status" value="1"/>
</dbReference>
<dbReference type="PANTHER" id="PTHR21340">
    <property type="entry name" value="DIADENOSINE 5,5-P1,P4-TETRAPHOSPHATE PYROPHOSPHOHYDROLASE MUTT"/>
    <property type="match status" value="1"/>
</dbReference>
<dbReference type="PATRIC" id="fig|324602.8.peg.3741"/>
<dbReference type="SUPFAM" id="SSF55811">
    <property type="entry name" value="Nudix"/>
    <property type="match status" value="1"/>
</dbReference>
<dbReference type="InterPro" id="IPR015797">
    <property type="entry name" value="NUDIX_hydrolase-like_dom_sf"/>
</dbReference>
<dbReference type="eggNOG" id="COG1051">
    <property type="taxonomic scope" value="Bacteria"/>
</dbReference>
<feature type="domain" description="Nudix hydrolase" evidence="3">
    <location>
        <begin position="1"/>
        <end position="142"/>
    </location>
</feature>
<dbReference type="InterPro" id="IPR051325">
    <property type="entry name" value="Nudix_hydrolase_domain"/>
</dbReference>